<evidence type="ECO:0000256" key="2">
    <source>
        <dbReference type="ARBA" id="ARBA00008537"/>
    </source>
</evidence>
<dbReference type="SUPFAM" id="SSF103473">
    <property type="entry name" value="MFS general substrate transporter"/>
    <property type="match status" value="2"/>
</dbReference>
<feature type="transmembrane region" description="Helical" evidence="8">
    <location>
        <begin position="276"/>
        <end position="299"/>
    </location>
</feature>
<dbReference type="PATRIC" id="fig|1121362.3.peg.1162"/>
<gene>
    <name evidence="10" type="ORF">A605_05775</name>
</gene>
<accession>M1P684</accession>
<feature type="transmembrane region" description="Helical" evidence="8">
    <location>
        <begin position="145"/>
        <end position="169"/>
    </location>
</feature>
<evidence type="ECO:0000256" key="5">
    <source>
        <dbReference type="ARBA" id="ARBA00022692"/>
    </source>
</evidence>
<dbReference type="PANTHER" id="PTHR42718:SF46">
    <property type="entry name" value="BLR6921 PROTEIN"/>
    <property type="match status" value="1"/>
</dbReference>
<feature type="transmembrane region" description="Helical" evidence="8">
    <location>
        <begin position="232"/>
        <end position="251"/>
    </location>
</feature>
<evidence type="ECO:0000313" key="11">
    <source>
        <dbReference type="Proteomes" id="UP000011723"/>
    </source>
</evidence>
<protein>
    <submittedName>
        <fullName evidence="10">Major facilitator superfamily permease</fullName>
    </submittedName>
</protein>
<dbReference type="InterPro" id="IPR004638">
    <property type="entry name" value="EmrB-like"/>
</dbReference>
<feature type="transmembrane region" description="Helical" evidence="8">
    <location>
        <begin position="175"/>
        <end position="195"/>
    </location>
</feature>
<evidence type="ECO:0000256" key="6">
    <source>
        <dbReference type="ARBA" id="ARBA00022989"/>
    </source>
</evidence>
<dbReference type="STRING" id="1121362.A605_05775"/>
<dbReference type="InterPro" id="IPR036259">
    <property type="entry name" value="MFS_trans_sf"/>
</dbReference>
<dbReference type="Gene3D" id="1.20.1250.20">
    <property type="entry name" value="MFS general substrate transporter like domains"/>
    <property type="match status" value="1"/>
</dbReference>
<evidence type="ECO:0000259" key="9">
    <source>
        <dbReference type="PROSITE" id="PS50850"/>
    </source>
</evidence>
<dbReference type="AlphaFoldDB" id="M1P684"/>
<comment type="similarity">
    <text evidence="2">Belongs to the major facilitator superfamily. EmrB family.</text>
</comment>
<feature type="transmembrane region" description="Helical" evidence="8">
    <location>
        <begin position="342"/>
        <end position="361"/>
    </location>
</feature>
<keyword evidence="7 8" id="KW-0472">Membrane</keyword>
<feature type="transmembrane region" description="Helical" evidence="8">
    <location>
        <begin position="87"/>
        <end position="106"/>
    </location>
</feature>
<keyword evidence="3" id="KW-0813">Transport</keyword>
<evidence type="ECO:0000313" key="10">
    <source>
        <dbReference type="EMBL" id="AGF72161.1"/>
    </source>
</evidence>
<dbReference type="Proteomes" id="UP000011723">
    <property type="component" value="Chromosome"/>
</dbReference>
<feature type="transmembrane region" description="Helical" evidence="8">
    <location>
        <begin position="367"/>
        <end position="386"/>
    </location>
</feature>
<dbReference type="PRINTS" id="PR01036">
    <property type="entry name" value="TCRTETB"/>
</dbReference>
<name>M1P684_9CORY</name>
<evidence type="ECO:0000256" key="1">
    <source>
        <dbReference type="ARBA" id="ARBA00004651"/>
    </source>
</evidence>
<sequence length="474" mass="49904">MTGTTFSRTAAPIPEKQAWRALAALCIGLFVTLLDQSLVAVSLPRIAEELDASINQVVWVSAVYLLTFAVPLLITGRLGDRFGQRNVYLVGMAVFTLGALACSLAPTIEWLILLRAVQGLGGSLINPQPLSIIHRIFAHDRRGAATGVWSAVASSAGLFGPVLGGVLVGTVGWRWVFFVYVPLGVLSLVMVARNVPRLPTGTSRIDLLSGLVSLIAVLGVVFSLQQGPEVGWSWWLWVVLGVGVLAFLLFIRLQRTAGRRGTEALVPLGLFGHRNFALGAFAVFTLGFTVYSVNLPIMLYLQVGQGLPSEVAGLMLVPMGVISVFMAPVVGRITDRVPPGRISRIGFTAMIAAMTLFGVFMHLELSAWWILLPVVALGFANSMCWAPNSTISMRDLPGALVGAGSGVYNTSRQVGAVVGAAALGAVMQMGEGTLSFGAAMGNALLLPVVLLLAGLVAVSRFRGDGGDGGESAGR</sequence>
<evidence type="ECO:0000256" key="7">
    <source>
        <dbReference type="ARBA" id="ARBA00023136"/>
    </source>
</evidence>
<dbReference type="InterPro" id="IPR020846">
    <property type="entry name" value="MFS_dom"/>
</dbReference>
<feature type="transmembrane region" description="Helical" evidence="8">
    <location>
        <begin position="207"/>
        <end position="226"/>
    </location>
</feature>
<dbReference type="PANTHER" id="PTHR42718">
    <property type="entry name" value="MAJOR FACILITATOR SUPERFAMILY MULTIDRUG TRANSPORTER MFSC"/>
    <property type="match status" value="1"/>
</dbReference>
<dbReference type="NCBIfam" id="TIGR00711">
    <property type="entry name" value="efflux_EmrB"/>
    <property type="match status" value="1"/>
</dbReference>
<dbReference type="FunFam" id="1.20.1720.10:FF:000021">
    <property type="entry name" value="Drug resistance transporter, EmrB/QacA subfamily"/>
    <property type="match status" value="1"/>
</dbReference>
<feature type="transmembrane region" description="Helical" evidence="8">
    <location>
        <begin position="311"/>
        <end position="330"/>
    </location>
</feature>
<keyword evidence="5 8" id="KW-0812">Transmembrane</keyword>
<keyword evidence="6 8" id="KW-1133">Transmembrane helix</keyword>
<evidence type="ECO:0000256" key="4">
    <source>
        <dbReference type="ARBA" id="ARBA00022475"/>
    </source>
</evidence>
<comment type="subcellular location">
    <subcellularLocation>
        <location evidence="1">Cell membrane</location>
        <topology evidence="1">Multi-pass membrane protein</topology>
    </subcellularLocation>
</comment>
<dbReference type="RefSeq" id="WP_015400580.1">
    <property type="nucleotide sequence ID" value="NC_020302.1"/>
</dbReference>
<dbReference type="GO" id="GO:0022857">
    <property type="term" value="F:transmembrane transporter activity"/>
    <property type="evidence" value="ECO:0007669"/>
    <property type="project" value="InterPro"/>
</dbReference>
<dbReference type="Pfam" id="PF07690">
    <property type="entry name" value="MFS_1"/>
    <property type="match status" value="2"/>
</dbReference>
<feature type="transmembrane region" description="Helical" evidence="8">
    <location>
        <begin position="112"/>
        <end position="133"/>
    </location>
</feature>
<feature type="transmembrane region" description="Helical" evidence="8">
    <location>
        <begin position="56"/>
        <end position="75"/>
    </location>
</feature>
<keyword evidence="11" id="KW-1185">Reference proteome</keyword>
<evidence type="ECO:0000256" key="8">
    <source>
        <dbReference type="SAM" id="Phobius"/>
    </source>
</evidence>
<reference evidence="10 11" key="1">
    <citation type="journal article" date="2012" name="Stand. Genomic Sci.">
        <title>Genome sequence of the halotolerant bacterium Corynebacterium halotolerans type strain YIM 70093(T) (= DSM 44683(T)).</title>
        <authorList>
            <person name="Ruckert C."/>
            <person name="Albersmeier A."/>
            <person name="Al-Dilaimi A."/>
            <person name="Niehaus K."/>
            <person name="Szczepanowski R."/>
            <person name="Kalinowski J."/>
        </authorList>
    </citation>
    <scope>NUCLEOTIDE SEQUENCE [LARGE SCALE GENOMIC DNA]</scope>
    <source>
        <strain evidence="10">YIM 70093</strain>
    </source>
</reference>
<dbReference type="GO" id="GO:0005886">
    <property type="term" value="C:plasma membrane"/>
    <property type="evidence" value="ECO:0007669"/>
    <property type="project" value="UniProtKB-SubCell"/>
</dbReference>
<feature type="transmembrane region" description="Helical" evidence="8">
    <location>
        <begin position="21"/>
        <end position="44"/>
    </location>
</feature>
<dbReference type="KEGG" id="chn:A605_05775"/>
<dbReference type="OrthoDB" id="7375466at2"/>
<dbReference type="Gene3D" id="1.20.1720.10">
    <property type="entry name" value="Multidrug resistance protein D"/>
    <property type="match status" value="1"/>
</dbReference>
<keyword evidence="4" id="KW-1003">Cell membrane</keyword>
<dbReference type="eggNOG" id="COG2814">
    <property type="taxonomic scope" value="Bacteria"/>
</dbReference>
<feature type="transmembrane region" description="Helical" evidence="8">
    <location>
        <begin position="436"/>
        <end position="458"/>
    </location>
</feature>
<dbReference type="HOGENOM" id="CLU_000960_28_1_11"/>
<dbReference type="EMBL" id="CP003697">
    <property type="protein sequence ID" value="AGF72161.1"/>
    <property type="molecule type" value="Genomic_DNA"/>
</dbReference>
<organism evidence="10 11">
    <name type="scientific">Corynebacterium halotolerans YIM 70093 = DSM 44683</name>
    <dbReference type="NCBI Taxonomy" id="1121362"/>
    <lineage>
        <taxon>Bacteria</taxon>
        <taxon>Bacillati</taxon>
        <taxon>Actinomycetota</taxon>
        <taxon>Actinomycetes</taxon>
        <taxon>Mycobacteriales</taxon>
        <taxon>Corynebacteriaceae</taxon>
        <taxon>Corynebacterium</taxon>
    </lineage>
</organism>
<evidence type="ECO:0000256" key="3">
    <source>
        <dbReference type="ARBA" id="ARBA00022448"/>
    </source>
</evidence>
<dbReference type="InterPro" id="IPR011701">
    <property type="entry name" value="MFS"/>
</dbReference>
<proteinExistence type="inferred from homology"/>
<dbReference type="PROSITE" id="PS50850">
    <property type="entry name" value="MFS"/>
    <property type="match status" value="1"/>
</dbReference>
<feature type="domain" description="Major facilitator superfamily (MFS) profile" evidence="9">
    <location>
        <begin position="21"/>
        <end position="466"/>
    </location>
</feature>